<gene>
    <name evidence="1" type="ORF">PAI11_28040</name>
</gene>
<dbReference type="OrthoDB" id="5117037at2"/>
<evidence type="ECO:0008006" key="3">
    <source>
        <dbReference type="Google" id="ProtNLM"/>
    </source>
</evidence>
<keyword evidence="2" id="KW-1185">Reference proteome</keyword>
<proteinExistence type="predicted"/>
<reference evidence="1 2" key="1">
    <citation type="journal article" date="2013" name="Biodegradation">
        <title>Quantitative proteomic analysis of ibuprofen-degrading Patulibacter sp. strain I11.</title>
        <authorList>
            <person name="Almeida B."/>
            <person name="Kjeldal H."/>
            <person name="Lolas I."/>
            <person name="Knudsen A.D."/>
            <person name="Carvalho G."/>
            <person name="Nielsen K.L."/>
            <person name="Barreto Crespo M.T."/>
            <person name="Stensballe A."/>
            <person name="Nielsen J.L."/>
        </authorList>
    </citation>
    <scope>NUCLEOTIDE SEQUENCE [LARGE SCALE GENOMIC DNA]</scope>
    <source>
        <strain evidence="1 2">I11</strain>
    </source>
</reference>
<dbReference type="Proteomes" id="UP000005143">
    <property type="component" value="Unassembled WGS sequence"/>
</dbReference>
<dbReference type="AlphaFoldDB" id="H0E7K2"/>
<organism evidence="1 2">
    <name type="scientific">Patulibacter medicamentivorans</name>
    <dbReference type="NCBI Taxonomy" id="1097667"/>
    <lineage>
        <taxon>Bacteria</taxon>
        <taxon>Bacillati</taxon>
        <taxon>Actinomycetota</taxon>
        <taxon>Thermoleophilia</taxon>
        <taxon>Solirubrobacterales</taxon>
        <taxon>Patulibacteraceae</taxon>
        <taxon>Patulibacter</taxon>
    </lineage>
</organism>
<sequence length="116" mass="12894">MDDDGDVIGFKVLRRGTVVRSADGVEIGTVRRVDEIVREHLFDGIVIDTADGKRFIDAPEVARIQERAVTATFPAAEADQHLQPVGSRVAAIAQNTTTARRLKRLSDRARDAWDRR</sequence>
<dbReference type="RefSeq" id="WP_007576308.1">
    <property type="nucleotide sequence ID" value="NZ_AGUD01000226.1"/>
</dbReference>
<comment type="caution">
    <text evidence="1">The sequence shown here is derived from an EMBL/GenBank/DDBJ whole genome shotgun (WGS) entry which is preliminary data.</text>
</comment>
<accession>H0E7K2</accession>
<evidence type="ECO:0000313" key="2">
    <source>
        <dbReference type="Proteomes" id="UP000005143"/>
    </source>
</evidence>
<dbReference type="EMBL" id="AGUD01000226">
    <property type="protein sequence ID" value="EHN10337.1"/>
    <property type="molecule type" value="Genomic_DNA"/>
</dbReference>
<protein>
    <recommendedName>
        <fullName evidence="3">DUF2171 domain-containing protein</fullName>
    </recommendedName>
</protein>
<evidence type="ECO:0000313" key="1">
    <source>
        <dbReference type="EMBL" id="EHN10337.1"/>
    </source>
</evidence>
<name>H0E7K2_9ACTN</name>